<proteinExistence type="predicted"/>
<organism evidence="1 2">
    <name type="scientific">Streptomyces atrovirens</name>
    <dbReference type="NCBI Taxonomy" id="285556"/>
    <lineage>
        <taxon>Bacteria</taxon>
        <taxon>Bacillati</taxon>
        <taxon>Actinomycetota</taxon>
        <taxon>Actinomycetes</taxon>
        <taxon>Kitasatosporales</taxon>
        <taxon>Streptomycetaceae</taxon>
        <taxon>Streptomyces</taxon>
    </lineage>
</organism>
<comment type="caution">
    <text evidence="1">The sequence shown here is derived from an EMBL/GenBank/DDBJ whole genome shotgun (WGS) entry which is preliminary data.</text>
</comment>
<evidence type="ECO:0000313" key="1">
    <source>
        <dbReference type="EMBL" id="MFC5239232.1"/>
    </source>
</evidence>
<evidence type="ECO:0000313" key="2">
    <source>
        <dbReference type="Proteomes" id="UP001596035"/>
    </source>
</evidence>
<gene>
    <name evidence="1" type="ORF">ACFPWV_04790</name>
</gene>
<name>A0ABW0DMF0_9ACTN</name>
<reference evidence="2" key="1">
    <citation type="journal article" date="2019" name="Int. J. Syst. Evol. Microbiol.">
        <title>The Global Catalogue of Microorganisms (GCM) 10K type strain sequencing project: providing services to taxonomists for standard genome sequencing and annotation.</title>
        <authorList>
            <consortium name="The Broad Institute Genomics Platform"/>
            <consortium name="The Broad Institute Genome Sequencing Center for Infectious Disease"/>
            <person name="Wu L."/>
            <person name="Ma J."/>
        </authorList>
    </citation>
    <scope>NUCLEOTIDE SEQUENCE [LARGE SCALE GENOMIC DNA]</scope>
    <source>
        <strain evidence="2">CGMCC 4.7131</strain>
    </source>
</reference>
<dbReference type="EMBL" id="JBHSKN010000005">
    <property type="protein sequence ID" value="MFC5239232.1"/>
    <property type="molecule type" value="Genomic_DNA"/>
</dbReference>
<keyword evidence="2" id="KW-1185">Reference proteome</keyword>
<protein>
    <submittedName>
        <fullName evidence="1">Uncharacterized protein</fullName>
    </submittedName>
</protein>
<accession>A0ABW0DMF0</accession>
<dbReference type="Proteomes" id="UP001596035">
    <property type="component" value="Unassembled WGS sequence"/>
</dbReference>
<dbReference type="RefSeq" id="WP_344556782.1">
    <property type="nucleotide sequence ID" value="NZ_BAAATG010000009.1"/>
</dbReference>
<sequence length="50" mass="5414">MAHTPPNDRTVLADPALVAASLPLVYNVVQDTTVRAVGGLGELREPERFR</sequence>